<keyword evidence="5" id="KW-0375">Hydrogen ion transport</keyword>
<comment type="similarity">
    <text evidence="2">Belongs to the eukaryotic ATPase subunit F6 family.</text>
</comment>
<evidence type="ECO:0000256" key="5">
    <source>
        <dbReference type="ARBA" id="ARBA00022781"/>
    </source>
</evidence>
<dbReference type="InterPro" id="IPR036204">
    <property type="entry name" value="ATP_synth_f6_sf_mt"/>
</dbReference>
<protein>
    <recommendedName>
        <fullName evidence="12">ATP synthase-coupling factor 6, mitochondrial</fullName>
    </recommendedName>
</protein>
<name>A0A813VIV4_9BILA</name>
<evidence type="ECO:0000256" key="3">
    <source>
        <dbReference type="ARBA" id="ARBA00022448"/>
    </source>
</evidence>
<dbReference type="Proteomes" id="UP000663879">
    <property type="component" value="Unassembled WGS sequence"/>
</dbReference>
<evidence type="ECO:0000313" key="10">
    <source>
        <dbReference type="EMBL" id="CAF0842319.1"/>
    </source>
</evidence>
<dbReference type="PANTHER" id="PTHR12441">
    <property type="entry name" value="ATP SYNTHASE COUPLING FACTOR 6, MITOCHONDRIAL"/>
    <property type="match status" value="1"/>
</dbReference>
<dbReference type="PANTHER" id="PTHR12441:SF10">
    <property type="entry name" value="ATP SYNTHASE-COUPLING FACTOR 6, MITOCHONDRIAL"/>
    <property type="match status" value="1"/>
</dbReference>
<dbReference type="GO" id="GO:0015986">
    <property type="term" value="P:proton motive force-driven ATP synthesis"/>
    <property type="evidence" value="ECO:0007669"/>
    <property type="project" value="InterPro"/>
</dbReference>
<comment type="subcellular location">
    <subcellularLocation>
        <location evidence="1">Mitochondrion inner membrane</location>
    </subcellularLocation>
</comment>
<dbReference type="AlphaFoldDB" id="A0A813VIV4"/>
<dbReference type="GO" id="GO:0045259">
    <property type="term" value="C:proton-transporting ATP synthase complex"/>
    <property type="evidence" value="ECO:0007669"/>
    <property type="project" value="UniProtKB-KW"/>
</dbReference>
<proteinExistence type="inferred from homology"/>
<evidence type="ECO:0000256" key="9">
    <source>
        <dbReference type="ARBA" id="ARBA00023136"/>
    </source>
</evidence>
<organism evidence="10 11">
    <name type="scientific">Brachionus calyciflorus</name>
    <dbReference type="NCBI Taxonomy" id="104777"/>
    <lineage>
        <taxon>Eukaryota</taxon>
        <taxon>Metazoa</taxon>
        <taxon>Spiralia</taxon>
        <taxon>Gnathifera</taxon>
        <taxon>Rotifera</taxon>
        <taxon>Eurotatoria</taxon>
        <taxon>Monogononta</taxon>
        <taxon>Pseudotrocha</taxon>
        <taxon>Ploima</taxon>
        <taxon>Brachionidae</taxon>
        <taxon>Brachionus</taxon>
    </lineage>
</organism>
<keyword evidence="3" id="KW-0813">Transport</keyword>
<dbReference type="Pfam" id="PF05511">
    <property type="entry name" value="ATP-synt_F6"/>
    <property type="match status" value="1"/>
</dbReference>
<dbReference type="EMBL" id="CAJNOC010001179">
    <property type="protein sequence ID" value="CAF0842319.1"/>
    <property type="molecule type" value="Genomic_DNA"/>
</dbReference>
<dbReference type="GO" id="GO:0015078">
    <property type="term" value="F:proton transmembrane transporter activity"/>
    <property type="evidence" value="ECO:0007669"/>
    <property type="project" value="InterPro"/>
</dbReference>
<comment type="caution">
    <text evidence="10">The sequence shown here is derived from an EMBL/GenBank/DDBJ whole genome shotgun (WGS) entry which is preliminary data.</text>
</comment>
<keyword evidence="8" id="KW-0496">Mitochondrion</keyword>
<evidence type="ECO:0000256" key="4">
    <source>
        <dbReference type="ARBA" id="ARBA00022547"/>
    </source>
</evidence>
<sequence length="109" mass="12197">MFPKVAARLAISTKSINQAFSRNIGSTAVVLQKADPIQELFLNKIKEYYQKKSASKTGLVDSSPETQKALKDEIEKINKQYGASATTEFPTFNFTEPKLEVSPERLDKL</sequence>
<evidence type="ECO:0008006" key="12">
    <source>
        <dbReference type="Google" id="ProtNLM"/>
    </source>
</evidence>
<gene>
    <name evidence="10" type="ORF">OXX778_LOCUS8521</name>
</gene>
<dbReference type="OrthoDB" id="8902296at2759"/>
<reference evidence="10" key="1">
    <citation type="submission" date="2021-02" db="EMBL/GenBank/DDBJ databases">
        <authorList>
            <person name="Nowell W R."/>
        </authorList>
    </citation>
    <scope>NUCLEOTIDE SEQUENCE</scope>
    <source>
        <strain evidence="10">Ploen Becks lab</strain>
    </source>
</reference>
<dbReference type="Gene3D" id="1.10.246.110">
    <property type="entry name" value="Mitochondrial ATP synthase-coupling factor 6"/>
    <property type="match status" value="1"/>
</dbReference>
<keyword evidence="9" id="KW-0472">Membrane</keyword>
<evidence type="ECO:0000256" key="7">
    <source>
        <dbReference type="ARBA" id="ARBA00023065"/>
    </source>
</evidence>
<dbReference type="SUPFAM" id="SSF111357">
    <property type="entry name" value="Mitochondrial ATP synthase coupling factor 6"/>
    <property type="match status" value="1"/>
</dbReference>
<evidence type="ECO:0000256" key="2">
    <source>
        <dbReference type="ARBA" id="ARBA00007346"/>
    </source>
</evidence>
<keyword evidence="7" id="KW-0406">Ion transport</keyword>
<keyword evidence="11" id="KW-1185">Reference proteome</keyword>
<accession>A0A813VIV4</accession>
<keyword evidence="6" id="KW-0999">Mitochondrion inner membrane</keyword>
<dbReference type="InterPro" id="IPR008387">
    <property type="entry name" value="ATP_synth_f6_mt"/>
</dbReference>
<dbReference type="GO" id="GO:0005743">
    <property type="term" value="C:mitochondrial inner membrane"/>
    <property type="evidence" value="ECO:0007669"/>
    <property type="project" value="UniProtKB-SubCell"/>
</dbReference>
<evidence type="ECO:0000313" key="11">
    <source>
        <dbReference type="Proteomes" id="UP000663879"/>
    </source>
</evidence>
<evidence type="ECO:0000256" key="6">
    <source>
        <dbReference type="ARBA" id="ARBA00022792"/>
    </source>
</evidence>
<dbReference type="FunFam" id="1.10.246.110:FF:000001">
    <property type="entry name" value="ATP synthase-coupling factor 6, mitochondrial"/>
    <property type="match status" value="1"/>
</dbReference>
<evidence type="ECO:0000256" key="1">
    <source>
        <dbReference type="ARBA" id="ARBA00004273"/>
    </source>
</evidence>
<keyword evidence="4" id="KW-0138">CF(0)</keyword>
<evidence type="ECO:0000256" key="8">
    <source>
        <dbReference type="ARBA" id="ARBA00023128"/>
    </source>
</evidence>